<evidence type="ECO:0000313" key="2">
    <source>
        <dbReference type="EMBL" id="CAL5981625.1"/>
    </source>
</evidence>
<evidence type="ECO:0000313" key="3">
    <source>
        <dbReference type="Proteomes" id="UP001642409"/>
    </source>
</evidence>
<organism evidence="2 3">
    <name type="scientific">Hexamita inflata</name>
    <dbReference type="NCBI Taxonomy" id="28002"/>
    <lineage>
        <taxon>Eukaryota</taxon>
        <taxon>Metamonada</taxon>
        <taxon>Diplomonadida</taxon>
        <taxon>Hexamitidae</taxon>
        <taxon>Hexamitinae</taxon>
        <taxon>Hexamita</taxon>
    </lineage>
</organism>
<dbReference type="EMBL" id="CAXDID020000013">
    <property type="protein sequence ID" value="CAL5981625.1"/>
    <property type="molecule type" value="Genomic_DNA"/>
</dbReference>
<sequence>MYNQYLFLIIFTVQLFIKRSAQVHKRQLTTQPHSEGCSIFAYKGVGQLAYKGVGHVVTPLQASDKFHVFQPRFLTINPSNSTLFLDTFWIHFTYKGVENGYPLISEKATPLRTRLCSNKIHFDIRNENKSLEYYNSQNIINLAKSIIIMSIYKVMKDEENNLPEVRNGNLTNNHSLYISDIFTTTLITLIIGF</sequence>
<name>A0ABP1H4Z1_9EUKA</name>
<gene>
    <name evidence="2" type="ORF">HINF_LOCUS6749</name>
</gene>
<protein>
    <submittedName>
        <fullName evidence="2">Hypothetical_protein</fullName>
    </submittedName>
</protein>
<proteinExistence type="predicted"/>
<accession>A0ABP1H4Z1</accession>
<feature type="signal peptide" evidence="1">
    <location>
        <begin position="1"/>
        <end position="21"/>
    </location>
</feature>
<feature type="chain" id="PRO_5047361980" evidence="1">
    <location>
        <begin position="22"/>
        <end position="193"/>
    </location>
</feature>
<comment type="caution">
    <text evidence="2">The sequence shown here is derived from an EMBL/GenBank/DDBJ whole genome shotgun (WGS) entry which is preliminary data.</text>
</comment>
<evidence type="ECO:0000256" key="1">
    <source>
        <dbReference type="SAM" id="SignalP"/>
    </source>
</evidence>
<dbReference type="Proteomes" id="UP001642409">
    <property type="component" value="Unassembled WGS sequence"/>
</dbReference>
<keyword evidence="1" id="KW-0732">Signal</keyword>
<keyword evidence="3" id="KW-1185">Reference proteome</keyword>
<reference evidence="2 3" key="1">
    <citation type="submission" date="2024-07" db="EMBL/GenBank/DDBJ databases">
        <authorList>
            <person name="Akdeniz Z."/>
        </authorList>
    </citation>
    <scope>NUCLEOTIDE SEQUENCE [LARGE SCALE GENOMIC DNA]</scope>
</reference>